<keyword evidence="3 4" id="KW-0539">Nucleus</keyword>
<organism evidence="7 8">
    <name type="scientific">Laodelphax striatellus</name>
    <name type="common">Small brown planthopper</name>
    <name type="synonym">Delphax striatella</name>
    <dbReference type="NCBI Taxonomy" id="195883"/>
    <lineage>
        <taxon>Eukaryota</taxon>
        <taxon>Metazoa</taxon>
        <taxon>Ecdysozoa</taxon>
        <taxon>Arthropoda</taxon>
        <taxon>Hexapoda</taxon>
        <taxon>Insecta</taxon>
        <taxon>Pterygota</taxon>
        <taxon>Neoptera</taxon>
        <taxon>Paraneoptera</taxon>
        <taxon>Hemiptera</taxon>
        <taxon>Auchenorrhyncha</taxon>
        <taxon>Fulgoroidea</taxon>
        <taxon>Delphacidae</taxon>
        <taxon>Criomorphinae</taxon>
        <taxon>Laodelphax</taxon>
    </lineage>
</organism>
<dbReference type="GO" id="GO:0007420">
    <property type="term" value="P:brain development"/>
    <property type="evidence" value="ECO:0007669"/>
    <property type="project" value="TreeGrafter"/>
</dbReference>
<dbReference type="Gene3D" id="1.10.30.10">
    <property type="entry name" value="High mobility group box domain"/>
    <property type="match status" value="1"/>
</dbReference>
<feature type="region of interest" description="Disordered" evidence="5">
    <location>
        <begin position="361"/>
        <end position="397"/>
    </location>
</feature>
<proteinExistence type="predicted"/>
<keyword evidence="2 4" id="KW-0238">DNA-binding</keyword>
<dbReference type="PANTHER" id="PTHR10270">
    <property type="entry name" value="SOX TRANSCRIPTION FACTOR"/>
    <property type="match status" value="1"/>
</dbReference>
<name>A0A482WNJ6_LAOST</name>
<dbReference type="Pfam" id="PF00505">
    <property type="entry name" value="HMG_box"/>
    <property type="match status" value="1"/>
</dbReference>
<dbReference type="GO" id="GO:0000122">
    <property type="term" value="P:negative regulation of transcription by RNA polymerase II"/>
    <property type="evidence" value="ECO:0007669"/>
    <property type="project" value="TreeGrafter"/>
</dbReference>
<dbReference type="GO" id="GO:0001228">
    <property type="term" value="F:DNA-binding transcription activator activity, RNA polymerase II-specific"/>
    <property type="evidence" value="ECO:0007669"/>
    <property type="project" value="TreeGrafter"/>
</dbReference>
<dbReference type="SUPFAM" id="SSF47095">
    <property type="entry name" value="HMG-box"/>
    <property type="match status" value="1"/>
</dbReference>
<evidence type="ECO:0000256" key="5">
    <source>
        <dbReference type="SAM" id="MobiDB-lite"/>
    </source>
</evidence>
<feature type="non-terminal residue" evidence="7">
    <location>
        <position position="1"/>
    </location>
</feature>
<evidence type="ECO:0000256" key="2">
    <source>
        <dbReference type="ARBA" id="ARBA00023125"/>
    </source>
</evidence>
<dbReference type="STRING" id="195883.A0A482WNJ6"/>
<comment type="caution">
    <text evidence="7">The sequence shown here is derived from an EMBL/GenBank/DDBJ whole genome shotgun (WGS) entry which is preliminary data.</text>
</comment>
<dbReference type="OrthoDB" id="6247875at2759"/>
<dbReference type="InterPro" id="IPR009071">
    <property type="entry name" value="HMG_box_dom"/>
</dbReference>
<feature type="compositionally biased region" description="Polar residues" evidence="5">
    <location>
        <begin position="361"/>
        <end position="371"/>
    </location>
</feature>
<dbReference type="GO" id="GO:0030182">
    <property type="term" value="P:neuron differentiation"/>
    <property type="evidence" value="ECO:0007669"/>
    <property type="project" value="TreeGrafter"/>
</dbReference>
<evidence type="ECO:0000313" key="8">
    <source>
        <dbReference type="Proteomes" id="UP000291343"/>
    </source>
</evidence>
<protein>
    <recommendedName>
        <fullName evidence="6">HMG box domain-containing protein</fullName>
    </recommendedName>
</protein>
<dbReference type="SMART" id="SM00398">
    <property type="entry name" value="HMG"/>
    <property type="match status" value="1"/>
</dbReference>
<evidence type="ECO:0000256" key="3">
    <source>
        <dbReference type="ARBA" id="ARBA00023242"/>
    </source>
</evidence>
<dbReference type="CDD" id="cd01388">
    <property type="entry name" value="HMG-box_SoxB"/>
    <property type="match status" value="1"/>
</dbReference>
<evidence type="ECO:0000313" key="7">
    <source>
        <dbReference type="EMBL" id="RZF34792.1"/>
    </source>
</evidence>
<dbReference type="PANTHER" id="PTHR10270:SF322">
    <property type="entry name" value="SOX21B, ISOFORM C"/>
    <property type="match status" value="1"/>
</dbReference>
<dbReference type="InParanoid" id="A0A482WNJ6"/>
<evidence type="ECO:0000259" key="6">
    <source>
        <dbReference type="PROSITE" id="PS50118"/>
    </source>
</evidence>
<accession>A0A482WNJ6</accession>
<dbReference type="SMR" id="A0A482WNJ6"/>
<reference evidence="7 8" key="1">
    <citation type="journal article" date="2017" name="Gigascience">
        <title>Genome sequence of the small brown planthopper, Laodelphax striatellus.</title>
        <authorList>
            <person name="Zhu J."/>
            <person name="Jiang F."/>
            <person name="Wang X."/>
            <person name="Yang P."/>
            <person name="Bao Y."/>
            <person name="Zhao W."/>
            <person name="Wang W."/>
            <person name="Lu H."/>
            <person name="Wang Q."/>
            <person name="Cui N."/>
            <person name="Li J."/>
            <person name="Chen X."/>
            <person name="Luo L."/>
            <person name="Yu J."/>
            <person name="Kang L."/>
            <person name="Cui F."/>
        </authorList>
    </citation>
    <scope>NUCLEOTIDE SEQUENCE [LARGE SCALE GENOMIC DNA]</scope>
    <source>
        <strain evidence="7">Lst14</strain>
    </source>
</reference>
<dbReference type="PROSITE" id="PS50118">
    <property type="entry name" value="HMG_BOX_2"/>
    <property type="match status" value="1"/>
</dbReference>
<feature type="compositionally biased region" description="Pro residues" evidence="5">
    <location>
        <begin position="384"/>
        <end position="393"/>
    </location>
</feature>
<feature type="domain" description="HMG box" evidence="6">
    <location>
        <begin position="135"/>
        <end position="203"/>
    </location>
</feature>
<dbReference type="InterPro" id="IPR050140">
    <property type="entry name" value="SRY-related_HMG-box_TF-like"/>
</dbReference>
<dbReference type="FunFam" id="1.10.30.10:FF:000002">
    <property type="entry name" value="transcription factor Sox-2"/>
    <property type="match status" value="1"/>
</dbReference>
<sequence>FGLGRGWRLEEWEKEWGRIAVPAEEQCRNLVGQRTNGIDASIRLCQIVVVTCILCSCTCFDCCCTCSKPPFALAHDLDLPHQQRAADFLIRSPPGMCENGGGFVGAGDAAAMCRLAGGGGPSGPGGGKKLPEEHIKRPMNAFMVWSRLQRRKIAQDNPKMHNSEISKRLGAEWKLLSENEKRPFIDEAKRLRAMHMKEHPDYKYRPRRKPKTLRKEGYPYTMPYQSVPIDALRAGMVAGQVGSYYSPAAAYGSLSMAAAAAAQTSIQAQAQVVSSMDAMKYSMEAADKYRPYMPPTSLTMPMYSPDAKYLDTQPKNYGYLDPAFTKAYFESSKLYMESSKAYAAGDRYSPLDLGKFYAGDQGSTRAASQSPEEGIKVECSEPSSPTPPTPAGPSPGGAGALPCYYQTPSSLLPAVHHQAYQQYHHQSSPSPVSAPVAPEFRRPLTVIF</sequence>
<evidence type="ECO:0000256" key="4">
    <source>
        <dbReference type="PROSITE-ProRule" id="PRU00267"/>
    </source>
</evidence>
<dbReference type="Proteomes" id="UP000291343">
    <property type="component" value="Unassembled WGS sequence"/>
</dbReference>
<dbReference type="EMBL" id="QKKF02030383">
    <property type="protein sequence ID" value="RZF34792.1"/>
    <property type="molecule type" value="Genomic_DNA"/>
</dbReference>
<dbReference type="InterPro" id="IPR036910">
    <property type="entry name" value="HMG_box_dom_sf"/>
</dbReference>
<dbReference type="AlphaFoldDB" id="A0A482WNJ6"/>
<evidence type="ECO:0000256" key="1">
    <source>
        <dbReference type="ARBA" id="ARBA00004123"/>
    </source>
</evidence>
<dbReference type="GO" id="GO:0005634">
    <property type="term" value="C:nucleus"/>
    <property type="evidence" value="ECO:0007669"/>
    <property type="project" value="UniProtKB-SubCell"/>
</dbReference>
<gene>
    <name evidence="7" type="ORF">LSTR_LSTR007844</name>
</gene>
<dbReference type="GO" id="GO:0000978">
    <property type="term" value="F:RNA polymerase II cis-regulatory region sequence-specific DNA binding"/>
    <property type="evidence" value="ECO:0007669"/>
    <property type="project" value="TreeGrafter"/>
</dbReference>
<feature type="DNA-binding region" description="HMG box" evidence="4">
    <location>
        <begin position="135"/>
        <end position="203"/>
    </location>
</feature>
<keyword evidence="8" id="KW-1185">Reference proteome</keyword>
<comment type="subcellular location">
    <subcellularLocation>
        <location evidence="1">Nucleus</location>
    </subcellularLocation>
</comment>